<proteinExistence type="predicted"/>
<accession>A0A6J7XQ91</accession>
<dbReference type="EMBL" id="LR798463">
    <property type="protein sequence ID" value="CAB5238871.1"/>
    <property type="molecule type" value="Genomic_DNA"/>
</dbReference>
<gene>
    <name evidence="1" type="ORF">UFOVP230_60</name>
</gene>
<reference evidence="1" key="1">
    <citation type="submission" date="2020-05" db="EMBL/GenBank/DDBJ databases">
        <authorList>
            <person name="Chiriac C."/>
            <person name="Salcher M."/>
            <person name="Ghai R."/>
            <person name="Kavagutti S V."/>
        </authorList>
    </citation>
    <scope>NUCLEOTIDE SEQUENCE</scope>
</reference>
<organism evidence="1">
    <name type="scientific">uncultured Caudovirales phage</name>
    <dbReference type="NCBI Taxonomy" id="2100421"/>
    <lineage>
        <taxon>Viruses</taxon>
        <taxon>Duplodnaviria</taxon>
        <taxon>Heunggongvirae</taxon>
        <taxon>Uroviricota</taxon>
        <taxon>Caudoviricetes</taxon>
        <taxon>Peduoviridae</taxon>
        <taxon>Maltschvirus</taxon>
        <taxon>Maltschvirus maltsch</taxon>
    </lineage>
</organism>
<name>A0A6J7XQ91_9CAUD</name>
<protein>
    <submittedName>
        <fullName evidence="1">Uncharacterized protein</fullName>
    </submittedName>
</protein>
<sequence length="81" mass="9447">MVIIEPYQQRKEIGMQIITTIKDFKKAIRKAKAVYAGVLISSCDPTYVQVVKSDLLFQIEEWQDVDLSFCRLEEDNCLYIN</sequence>
<evidence type="ECO:0000313" key="1">
    <source>
        <dbReference type="EMBL" id="CAB5238871.1"/>
    </source>
</evidence>